<proteinExistence type="predicted"/>
<dbReference type="EMBL" id="CATOUU010001177">
    <property type="protein sequence ID" value="CAI9977316.1"/>
    <property type="molecule type" value="Genomic_DNA"/>
</dbReference>
<accession>A0AA86RMI9</accession>
<evidence type="ECO:0000313" key="1">
    <source>
        <dbReference type="EMBL" id="CAI9977316.1"/>
    </source>
</evidence>
<reference evidence="2 3" key="2">
    <citation type="submission" date="2024-07" db="EMBL/GenBank/DDBJ databases">
        <authorList>
            <person name="Akdeniz Z."/>
        </authorList>
    </citation>
    <scope>NUCLEOTIDE SEQUENCE [LARGE SCALE GENOMIC DNA]</scope>
</reference>
<reference evidence="1" key="1">
    <citation type="submission" date="2023-06" db="EMBL/GenBank/DDBJ databases">
        <authorList>
            <person name="Kurt Z."/>
        </authorList>
    </citation>
    <scope>NUCLEOTIDE SEQUENCE</scope>
</reference>
<organism evidence="1">
    <name type="scientific">Hexamita inflata</name>
    <dbReference type="NCBI Taxonomy" id="28002"/>
    <lineage>
        <taxon>Eukaryota</taxon>
        <taxon>Metamonada</taxon>
        <taxon>Diplomonadida</taxon>
        <taxon>Hexamitidae</taxon>
        <taxon>Hexamitinae</taxon>
        <taxon>Hexamita</taxon>
    </lineage>
</organism>
<protein>
    <submittedName>
        <fullName evidence="2">Hypothetical_protein</fullName>
    </submittedName>
</protein>
<name>A0AA86RMI9_9EUKA</name>
<evidence type="ECO:0000313" key="2">
    <source>
        <dbReference type="EMBL" id="CAL5988486.1"/>
    </source>
</evidence>
<evidence type="ECO:0000313" key="3">
    <source>
        <dbReference type="Proteomes" id="UP001642409"/>
    </source>
</evidence>
<gene>
    <name evidence="2" type="ORF">HINF_LOCUS10399</name>
    <name evidence="1" type="ORF">HINF_LOCUS64961</name>
</gene>
<dbReference type="AlphaFoldDB" id="A0AA86RMI9"/>
<keyword evidence="3" id="KW-1185">Reference proteome</keyword>
<dbReference type="EMBL" id="CAXDID020000022">
    <property type="protein sequence ID" value="CAL5988486.1"/>
    <property type="molecule type" value="Genomic_DNA"/>
</dbReference>
<sequence>MPKRDPIRQKIMEYYVLENEKLYCKVCRAKFEKAEQQYVCCKAPRTDQLENHLLDETFHTGQFTIEQIRAGYNEYMKINLNNEYQQDEVQNSTSSEDKNRQIERQSYYNSVYMLISQILSRFVLTNNSDNTLRDKSKLKVENCLLLLQKYSKNSEKQLVRDLELNLCKSQILSRLDPKQELEDQIQEILAFLKNKTTTPIIRQIVKDLRANCLAFDTELLEFTFVFDSEANKEEAKEQELTFDRQIMLDILFK</sequence>
<dbReference type="Proteomes" id="UP001642409">
    <property type="component" value="Unassembled WGS sequence"/>
</dbReference>
<comment type="caution">
    <text evidence="1">The sequence shown here is derived from an EMBL/GenBank/DDBJ whole genome shotgun (WGS) entry which is preliminary data.</text>
</comment>